<dbReference type="Proteomes" id="UP000050741">
    <property type="component" value="Unassembled WGS sequence"/>
</dbReference>
<reference evidence="4" key="3">
    <citation type="submission" date="2016-06" db="UniProtKB">
        <authorList>
            <consortium name="WormBaseParasite"/>
        </authorList>
    </citation>
    <scope>IDENTIFICATION</scope>
</reference>
<evidence type="ECO:0000313" key="4">
    <source>
        <dbReference type="WBParaSite" id="GPLIN_000123000"/>
    </source>
</evidence>
<keyword evidence="1" id="KW-0472">Membrane</keyword>
<name>A0A183BKU9_GLOPA</name>
<proteinExistence type="predicted"/>
<sequence length="82" mass="8705">MCVLLLLLGVLLRATNEKSTAEVSSTTEVPTAAMSTTEMVTSKYCKVTCCDGNACNGTLGLRSVGTVAAMMAFFAVLFVHWH</sequence>
<feature type="signal peptide" evidence="2">
    <location>
        <begin position="1"/>
        <end position="21"/>
    </location>
</feature>
<keyword evidence="1" id="KW-1133">Transmembrane helix</keyword>
<dbReference type="AlphaFoldDB" id="A0A183BKU9"/>
<accession>A0A183BKU9</accession>
<keyword evidence="2" id="KW-0732">Signal</keyword>
<evidence type="ECO:0000313" key="3">
    <source>
        <dbReference type="Proteomes" id="UP000050741"/>
    </source>
</evidence>
<reference evidence="3" key="2">
    <citation type="submission" date="2014-05" db="EMBL/GenBank/DDBJ databases">
        <title>The genome and life-stage specific transcriptomes of Globodera pallida elucidate key aspects of plant parasitism by a cyst nematode.</title>
        <authorList>
            <person name="Cotton J.A."/>
            <person name="Lilley C.J."/>
            <person name="Jones L.M."/>
            <person name="Kikuchi T."/>
            <person name="Reid A.J."/>
            <person name="Thorpe P."/>
            <person name="Tsai I.J."/>
            <person name="Beasley H."/>
            <person name="Blok V."/>
            <person name="Cock P.J.A."/>
            <person name="Van den Akker S.E."/>
            <person name="Holroyd N."/>
            <person name="Hunt M."/>
            <person name="Mantelin S."/>
            <person name="Naghra H."/>
            <person name="Pain A."/>
            <person name="Palomares-Rius J.E."/>
            <person name="Zarowiecki M."/>
            <person name="Berriman M."/>
            <person name="Jones J.T."/>
            <person name="Urwin P.E."/>
        </authorList>
    </citation>
    <scope>NUCLEOTIDE SEQUENCE [LARGE SCALE GENOMIC DNA]</scope>
    <source>
        <strain evidence="3">Lindley</strain>
    </source>
</reference>
<evidence type="ECO:0000256" key="2">
    <source>
        <dbReference type="SAM" id="SignalP"/>
    </source>
</evidence>
<feature type="chain" id="PRO_5008146284" evidence="2">
    <location>
        <begin position="22"/>
        <end position="82"/>
    </location>
</feature>
<keyword evidence="3" id="KW-1185">Reference proteome</keyword>
<protein>
    <submittedName>
        <fullName evidence="4">Activin_recp domain-containing protein</fullName>
    </submittedName>
</protein>
<evidence type="ECO:0000256" key="1">
    <source>
        <dbReference type="SAM" id="Phobius"/>
    </source>
</evidence>
<keyword evidence="1" id="KW-0812">Transmembrane</keyword>
<dbReference type="WBParaSite" id="GPLIN_000123000">
    <property type="protein sequence ID" value="GPLIN_000123000"/>
    <property type="gene ID" value="GPLIN_000123000"/>
</dbReference>
<feature type="transmembrane region" description="Helical" evidence="1">
    <location>
        <begin position="61"/>
        <end position="81"/>
    </location>
</feature>
<organism evidence="3 4">
    <name type="scientific">Globodera pallida</name>
    <name type="common">Potato cyst nematode worm</name>
    <name type="synonym">Heterodera pallida</name>
    <dbReference type="NCBI Taxonomy" id="36090"/>
    <lineage>
        <taxon>Eukaryota</taxon>
        <taxon>Metazoa</taxon>
        <taxon>Ecdysozoa</taxon>
        <taxon>Nematoda</taxon>
        <taxon>Chromadorea</taxon>
        <taxon>Rhabditida</taxon>
        <taxon>Tylenchina</taxon>
        <taxon>Tylenchomorpha</taxon>
        <taxon>Tylenchoidea</taxon>
        <taxon>Heteroderidae</taxon>
        <taxon>Heteroderinae</taxon>
        <taxon>Globodera</taxon>
    </lineage>
</organism>
<reference evidence="3" key="1">
    <citation type="submission" date="2013-12" db="EMBL/GenBank/DDBJ databases">
        <authorList>
            <person name="Aslett M."/>
        </authorList>
    </citation>
    <scope>NUCLEOTIDE SEQUENCE [LARGE SCALE GENOMIC DNA]</scope>
    <source>
        <strain evidence="3">Lindley</strain>
    </source>
</reference>